<evidence type="ECO:0000256" key="6">
    <source>
        <dbReference type="SAM" id="Phobius"/>
    </source>
</evidence>
<dbReference type="GeneID" id="38778279"/>
<comment type="similarity">
    <text evidence="1">Belongs to the paxM FAD-dependent monooxygenase family.</text>
</comment>
<dbReference type="OrthoDB" id="420606at2759"/>
<dbReference type="EMBL" id="BFAD01000003">
    <property type="protein sequence ID" value="GBE81362.1"/>
    <property type="molecule type" value="Genomic_DNA"/>
</dbReference>
<dbReference type="PRINTS" id="PR00420">
    <property type="entry name" value="RNGMNOXGNASE"/>
</dbReference>
<keyword evidence="9" id="KW-1185">Reference proteome</keyword>
<evidence type="ECO:0000259" key="7">
    <source>
        <dbReference type="Pfam" id="PF01494"/>
    </source>
</evidence>
<dbReference type="AlphaFoldDB" id="A0A401GGS1"/>
<evidence type="ECO:0000256" key="5">
    <source>
        <dbReference type="ARBA" id="ARBA00023033"/>
    </source>
</evidence>
<keyword evidence="4" id="KW-0560">Oxidoreductase</keyword>
<dbReference type="InterPro" id="IPR050493">
    <property type="entry name" value="FAD-dep_Monooxygenase_BioMet"/>
</dbReference>
<keyword evidence="6" id="KW-0812">Transmembrane</keyword>
<dbReference type="InParanoid" id="A0A401GGS1"/>
<comment type="caution">
    <text evidence="8">The sequence shown here is derived from an EMBL/GenBank/DDBJ whole genome shotgun (WGS) entry which is preliminary data.</text>
</comment>
<dbReference type="PANTHER" id="PTHR13789">
    <property type="entry name" value="MONOOXYGENASE"/>
    <property type="match status" value="1"/>
</dbReference>
<evidence type="ECO:0000313" key="8">
    <source>
        <dbReference type="EMBL" id="GBE81362.1"/>
    </source>
</evidence>
<gene>
    <name evidence="8" type="ORF">SCP_0310890</name>
</gene>
<dbReference type="PANTHER" id="PTHR13789:SF306">
    <property type="entry name" value="HYDROXYLASE, PUTATIVE-RELATED"/>
    <property type="match status" value="1"/>
</dbReference>
<evidence type="ECO:0000256" key="2">
    <source>
        <dbReference type="ARBA" id="ARBA00022630"/>
    </source>
</evidence>
<dbReference type="Gene3D" id="3.50.50.60">
    <property type="entry name" value="FAD/NAD(P)-binding domain"/>
    <property type="match status" value="1"/>
</dbReference>
<feature type="domain" description="FAD-binding" evidence="7">
    <location>
        <begin position="11"/>
        <end position="231"/>
    </location>
</feature>
<dbReference type="SUPFAM" id="SSF51905">
    <property type="entry name" value="FAD/NAD(P)-binding domain"/>
    <property type="match status" value="1"/>
</dbReference>
<evidence type="ECO:0000256" key="3">
    <source>
        <dbReference type="ARBA" id="ARBA00022827"/>
    </source>
</evidence>
<evidence type="ECO:0000313" key="9">
    <source>
        <dbReference type="Proteomes" id="UP000287166"/>
    </source>
</evidence>
<keyword evidence="5" id="KW-0503">Monooxygenase</keyword>
<dbReference type="InterPro" id="IPR036188">
    <property type="entry name" value="FAD/NAD-bd_sf"/>
</dbReference>
<accession>A0A401GGS1</accession>
<evidence type="ECO:0000256" key="4">
    <source>
        <dbReference type="ARBA" id="ARBA00023002"/>
    </source>
</evidence>
<proteinExistence type="inferred from homology"/>
<keyword evidence="6" id="KW-1133">Transmembrane helix</keyword>
<dbReference type="GO" id="GO:0071949">
    <property type="term" value="F:FAD binding"/>
    <property type="evidence" value="ECO:0007669"/>
    <property type="project" value="InterPro"/>
</dbReference>
<keyword evidence="2" id="KW-0285">Flavoprotein</keyword>
<sequence length="441" mass="48550">MSASDLLAIEFVVVGGGIAGLCSAIGLSRAGHRVTLLEQQATKEQTPLSGGCRVPTNLTKIFFRWGMGKRLMEAGLVVRGAEFVSYETGGFQGGHVLEEEVVEQLGGEFICMHFGDLRRILFEAAEENGVTIKLNTKVLSINAHPERPSVTLASGEVLEADAIIGADGASGLCRSVILGDRDHEEYLGRMMYNSVIPISQMDDETRELTRKIQMTAWWGTDRGAMGFPIGQNLYSLHVWAPGEPNASERVEVGVERLESALEGCVPGLLRLAKLAMKVVRIPMTERPHLDEWIDPQGRLLVLGEGAHHLLAGSLYTLVVAACDGMALGRLFQHLTRRDQITTFLSAVQEVRQQRLKDVMQIASTNPFALTMPEVKPKSKDETETEEPPADKWVLLQEAFLNIHGFDPEDEVENWWVKWGLPLERASRVVSSDTAVSSSRQP</sequence>
<protein>
    <submittedName>
        <fullName evidence="8">3-hydroxybenzoate 6-hydroxylase 1</fullName>
    </submittedName>
</protein>
<dbReference type="RefSeq" id="XP_027612275.1">
    <property type="nucleotide sequence ID" value="XM_027756474.1"/>
</dbReference>
<dbReference type="Pfam" id="PF01494">
    <property type="entry name" value="FAD_binding_3"/>
    <property type="match status" value="1"/>
</dbReference>
<organism evidence="8 9">
    <name type="scientific">Sparassis crispa</name>
    <dbReference type="NCBI Taxonomy" id="139825"/>
    <lineage>
        <taxon>Eukaryota</taxon>
        <taxon>Fungi</taxon>
        <taxon>Dikarya</taxon>
        <taxon>Basidiomycota</taxon>
        <taxon>Agaricomycotina</taxon>
        <taxon>Agaricomycetes</taxon>
        <taxon>Polyporales</taxon>
        <taxon>Sparassidaceae</taxon>
        <taxon>Sparassis</taxon>
    </lineage>
</organism>
<keyword evidence="3" id="KW-0274">FAD</keyword>
<dbReference type="STRING" id="139825.A0A401GGS1"/>
<dbReference type="GO" id="GO:0004497">
    <property type="term" value="F:monooxygenase activity"/>
    <property type="evidence" value="ECO:0007669"/>
    <property type="project" value="UniProtKB-KW"/>
</dbReference>
<name>A0A401GGS1_9APHY</name>
<feature type="transmembrane region" description="Helical" evidence="6">
    <location>
        <begin position="6"/>
        <end position="27"/>
    </location>
</feature>
<dbReference type="InterPro" id="IPR002938">
    <property type="entry name" value="FAD-bd"/>
</dbReference>
<reference evidence="8 9" key="1">
    <citation type="journal article" date="2018" name="Sci. Rep.">
        <title>Genome sequence of the cauliflower mushroom Sparassis crispa (Hanabiratake) and its association with beneficial usage.</title>
        <authorList>
            <person name="Kiyama R."/>
            <person name="Furutani Y."/>
            <person name="Kawaguchi K."/>
            <person name="Nakanishi T."/>
        </authorList>
    </citation>
    <scope>NUCLEOTIDE SEQUENCE [LARGE SCALE GENOMIC DNA]</scope>
</reference>
<keyword evidence="6" id="KW-0472">Membrane</keyword>
<dbReference type="Proteomes" id="UP000287166">
    <property type="component" value="Unassembled WGS sequence"/>
</dbReference>
<evidence type="ECO:0000256" key="1">
    <source>
        <dbReference type="ARBA" id="ARBA00007992"/>
    </source>
</evidence>